<keyword evidence="2" id="KW-1185">Reference proteome</keyword>
<dbReference type="AlphaFoldDB" id="A0A4Y7PJJ1"/>
<sequence>MSGYSGWPDIHLSNQIPILCLLYRKRRGFPRIRFLGRSVVNIEIGGQTTDVSHPLSREDIADTSEIQSNFLPRWTLTAVISRSLMHVAYFSMDSTLAQKKYITNDASAKKSFLFANYLRLMPLVALIFLLNYVDVNTTAPSVQSALKSKRVC</sequence>
<organism evidence="1 2">
    <name type="scientific">Rickenella mellea</name>
    <dbReference type="NCBI Taxonomy" id="50990"/>
    <lineage>
        <taxon>Eukaryota</taxon>
        <taxon>Fungi</taxon>
        <taxon>Dikarya</taxon>
        <taxon>Basidiomycota</taxon>
        <taxon>Agaricomycotina</taxon>
        <taxon>Agaricomycetes</taxon>
        <taxon>Hymenochaetales</taxon>
        <taxon>Rickenellaceae</taxon>
        <taxon>Rickenella</taxon>
    </lineage>
</organism>
<dbReference type="Proteomes" id="UP000294933">
    <property type="component" value="Unassembled WGS sequence"/>
</dbReference>
<dbReference type="EMBL" id="ML170287">
    <property type="protein sequence ID" value="TDL15171.1"/>
    <property type="molecule type" value="Genomic_DNA"/>
</dbReference>
<evidence type="ECO:0000313" key="1">
    <source>
        <dbReference type="EMBL" id="TDL15171.1"/>
    </source>
</evidence>
<evidence type="ECO:0000313" key="2">
    <source>
        <dbReference type="Proteomes" id="UP000294933"/>
    </source>
</evidence>
<dbReference type="VEuPathDB" id="FungiDB:BD410DRAFT_136406"/>
<protein>
    <submittedName>
        <fullName evidence="1">Uncharacterized protein</fullName>
    </submittedName>
</protein>
<proteinExistence type="predicted"/>
<reference evidence="1 2" key="1">
    <citation type="submission" date="2018-06" db="EMBL/GenBank/DDBJ databases">
        <title>A transcriptomic atlas of mushroom development highlights an independent origin of complex multicellularity.</title>
        <authorList>
            <consortium name="DOE Joint Genome Institute"/>
            <person name="Krizsan K."/>
            <person name="Almasi E."/>
            <person name="Merenyi Z."/>
            <person name="Sahu N."/>
            <person name="Viragh M."/>
            <person name="Koszo T."/>
            <person name="Mondo S."/>
            <person name="Kiss B."/>
            <person name="Balint B."/>
            <person name="Kues U."/>
            <person name="Barry K."/>
            <person name="Hegedus J.C."/>
            <person name="Henrissat B."/>
            <person name="Johnson J."/>
            <person name="Lipzen A."/>
            <person name="Ohm R."/>
            <person name="Nagy I."/>
            <person name="Pangilinan J."/>
            <person name="Yan J."/>
            <person name="Xiong Y."/>
            <person name="Grigoriev I.V."/>
            <person name="Hibbett D.S."/>
            <person name="Nagy L.G."/>
        </authorList>
    </citation>
    <scope>NUCLEOTIDE SEQUENCE [LARGE SCALE GENOMIC DNA]</scope>
    <source>
        <strain evidence="1 2">SZMC22713</strain>
    </source>
</reference>
<accession>A0A4Y7PJJ1</accession>
<gene>
    <name evidence="1" type="ORF">BD410DRAFT_136406</name>
</gene>
<name>A0A4Y7PJJ1_9AGAM</name>